<sequence>MTGYRARYGGSGAARLVAGVADAAALILIVWIVMWFLDANRANDLVNWVHNAADWLSGWSRDLFTPRAGWLRTVLNYGIAAAVYLAVGHFVADRIRRV</sequence>
<gene>
    <name evidence="2" type="ORF">K7472_09845</name>
</gene>
<dbReference type="Proteomes" id="UP001198565">
    <property type="component" value="Unassembled WGS sequence"/>
</dbReference>
<keyword evidence="1" id="KW-1133">Transmembrane helix</keyword>
<evidence type="ECO:0000313" key="3">
    <source>
        <dbReference type="Proteomes" id="UP001198565"/>
    </source>
</evidence>
<name>A0ABS7QPN9_9ACTN</name>
<keyword evidence="3" id="KW-1185">Reference proteome</keyword>
<organism evidence="2 3">
    <name type="scientific">Streptantibioticus parmotrematis</name>
    <dbReference type="NCBI Taxonomy" id="2873249"/>
    <lineage>
        <taxon>Bacteria</taxon>
        <taxon>Bacillati</taxon>
        <taxon>Actinomycetota</taxon>
        <taxon>Actinomycetes</taxon>
        <taxon>Kitasatosporales</taxon>
        <taxon>Streptomycetaceae</taxon>
        <taxon>Streptantibioticus</taxon>
    </lineage>
</organism>
<evidence type="ECO:0000313" key="2">
    <source>
        <dbReference type="EMBL" id="MBY8885144.1"/>
    </source>
</evidence>
<feature type="transmembrane region" description="Helical" evidence="1">
    <location>
        <begin position="74"/>
        <end position="92"/>
    </location>
</feature>
<keyword evidence="1" id="KW-0812">Transmembrane</keyword>
<proteinExistence type="predicted"/>
<protein>
    <submittedName>
        <fullName evidence="2">Uncharacterized protein</fullName>
    </submittedName>
</protein>
<comment type="caution">
    <text evidence="2">The sequence shown here is derived from an EMBL/GenBank/DDBJ whole genome shotgun (WGS) entry which is preliminary data.</text>
</comment>
<dbReference type="RefSeq" id="WP_222976267.1">
    <property type="nucleotide sequence ID" value="NZ_JAINVZ010000005.1"/>
</dbReference>
<dbReference type="EMBL" id="JAINVZ010000005">
    <property type="protein sequence ID" value="MBY8885144.1"/>
    <property type="molecule type" value="Genomic_DNA"/>
</dbReference>
<accession>A0ABS7QPN9</accession>
<feature type="transmembrane region" description="Helical" evidence="1">
    <location>
        <begin position="12"/>
        <end position="37"/>
    </location>
</feature>
<reference evidence="2 3" key="1">
    <citation type="submission" date="2021-08" db="EMBL/GenBank/DDBJ databases">
        <title>Streptomyces sp. PTM05 isolated from lichen.</title>
        <authorList>
            <person name="Somphong A."/>
            <person name="Phongsopitanun W."/>
            <person name="Tanasupawat S."/>
        </authorList>
    </citation>
    <scope>NUCLEOTIDE SEQUENCE [LARGE SCALE GENOMIC DNA]</scope>
    <source>
        <strain evidence="2 3">Ptm05</strain>
    </source>
</reference>
<keyword evidence="1" id="KW-0472">Membrane</keyword>
<evidence type="ECO:0000256" key="1">
    <source>
        <dbReference type="SAM" id="Phobius"/>
    </source>
</evidence>